<organism evidence="1 2">
    <name type="scientific">Meripilus lineatus</name>
    <dbReference type="NCBI Taxonomy" id="2056292"/>
    <lineage>
        <taxon>Eukaryota</taxon>
        <taxon>Fungi</taxon>
        <taxon>Dikarya</taxon>
        <taxon>Basidiomycota</taxon>
        <taxon>Agaricomycotina</taxon>
        <taxon>Agaricomycetes</taxon>
        <taxon>Polyporales</taxon>
        <taxon>Meripilaceae</taxon>
        <taxon>Meripilus</taxon>
    </lineage>
</organism>
<evidence type="ECO:0000313" key="2">
    <source>
        <dbReference type="Proteomes" id="UP001212997"/>
    </source>
</evidence>
<accession>A0AAD5UZY0</accession>
<dbReference type="EMBL" id="JANAWD010000339">
    <property type="protein sequence ID" value="KAJ3481102.1"/>
    <property type="molecule type" value="Genomic_DNA"/>
</dbReference>
<evidence type="ECO:0000313" key="1">
    <source>
        <dbReference type="EMBL" id="KAJ3481102.1"/>
    </source>
</evidence>
<reference evidence="1" key="1">
    <citation type="submission" date="2022-07" db="EMBL/GenBank/DDBJ databases">
        <title>Genome Sequence of Physisporinus lineatus.</title>
        <authorList>
            <person name="Buettner E."/>
        </authorList>
    </citation>
    <scope>NUCLEOTIDE SEQUENCE</scope>
    <source>
        <strain evidence="1">VT162</strain>
    </source>
</reference>
<keyword evidence="2" id="KW-1185">Reference proteome</keyword>
<comment type="caution">
    <text evidence="1">The sequence shown here is derived from an EMBL/GenBank/DDBJ whole genome shotgun (WGS) entry which is preliminary data.</text>
</comment>
<dbReference type="AlphaFoldDB" id="A0AAD5UZY0"/>
<sequence>MPLQGDQDAHLYLQDMAHDERKPKKALLISLGYPKSYEGWGHVGTKEFYAVATGHFVPRSPDPCSFLSIDIAIAYYDQLLPVAGISSRRLKTICKQPRDRAISAQSKPLVLRVGSREEDAVWISSDFRDCNFDGGNGDFRVSMINLKEFFFGRSVNDIDDWKGLGPRTSILRC</sequence>
<proteinExistence type="predicted"/>
<dbReference type="Proteomes" id="UP001212997">
    <property type="component" value="Unassembled WGS sequence"/>
</dbReference>
<gene>
    <name evidence="1" type="ORF">NLI96_g7889</name>
</gene>
<protein>
    <submittedName>
        <fullName evidence="1">Uncharacterized protein</fullName>
    </submittedName>
</protein>
<name>A0AAD5UZY0_9APHY</name>